<feature type="transmembrane region" description="Helical" evidence="6">
    <location>
        <begin position="40"/>
        <end position="73"/>
    </location>
</feature>
<dbReference type="AlphaFoldDB" id="L9X3I3"/>
<name>L9X3I3_9EURY</name>
<evidence type="ECO:0000313" key="9">
    <source>
        <dbReference type="Proteomes" id="UP000011688"/>
    </source>
</evidence>
<feature type="domain" description="VTT" evidence="7">
    <location>
        <begin position="38"/>
        <end position="168"/>
    </location>
</feature>
<keyword evidence="2" id="KW-1003">Cell membrane</keyword>
<dbReference type="Proteomes" id="UP000011688">
    <property type="component" value="Unassembled WGS sequence"/>
</dbReference>
<evidence type="ECO:0000259" key="7">
    <source>
        <dbReference type="Pfam" id="PF09335"/>
    </source>
</evidence>
<dbReference type="EMBL" id="AOIB01000028">
    <property type="protein sequence ID" value="ELY56172.1"/>
    <property type="molecule type" value="Genomic_DNA"/>
</dbReference>
<keyword evidence="9" id="KW-1185">Reference proteome</keyword>
<dbReference type="Pfam" id="PF09335">
    <property type="entry name" value="VTT_dom"/>
    <property type="match status" value="1"/>
</dbReference>
<evidence type="ECO:0000256" key="4">
    <source>
        <dbReference type="ARBA" id="ARBA00022989"/>
    </source>
</evidence>
<evidence type="ECO:0000256" key="5">
    <source>
        <dbReference type="ARBA" id="ARBA00023136"/>
    </source>
</evidence>
<evidence type="ECO:0000256" key="6">
    <source>
        <dbReference type="SAM" id="Phobius"/>
    </source>
</evidence>
<evidence type="ECO:0000313" key="8">
    <source>
        <dbReference type="EMBL" id="ELY56172.1"/>
    </source>
</evidence>
<keyword evidence="3 6" id="KW-0812">Transmembrane</keyword>
<evidence type="ECO:0000256" key="2">
    <source>
        <dbReference type="ARBA" id="ARBA00022475"/>
    </source>
</evidence>
<gene>
    <name evidence="8" type="ORF">C491_14532</name>
</gene>
<feature type="transmembrane region" description="Helical" evidence="6">
    <location>
        <begin position="151"/>
        <end position="174"/>
    </location>
</feature>
<accession>L9X3I3</accession>
<dbReference type="PANTHER" id="PTHR42709">
    <property type="entry name" value="ALKALINE PHOSPHATASE LIKE PROTEIN"/>
    <property type="match status" value="1"/>
</dbReference>
<comment type="subcellular location">
    <subcellularLocation>
        <location evidence="1">Cell membrane</location>
        <topology evidence="1">Multi-pass membrane protein</topology>
    </subcellularLocation>
</comment>
<organism evidence="8 9">
    <name type="scientific">Natronococcus amylolyticus DSM 10524</name>
    <dbReference type="NCBI Taxonomy" id="1227497"/>
    <lineage>
        <taxon>Archaea</taxon>
        <taxon>Methanobacteriati</taxon>
        <taxon>Methanobacteriota</taxon>
        <taxon>Stenosarchaea group</taxon>
        <taxon>Halobacteria</taxon>
        <taxon>Halobacteriales</taxon>
        <taxon>Natrialbaceae</taxon>
        <taxon>Natronococcus</taxon>
    </lineage>
</organism>
<evidence type="ECO:0000256" key="1">
    <source>
        <dbReference type="ARBA" id="ARBA00004651"/>
    </source>
</evidence>
<dbReference type="InterPro" id="IPR051311">
    <property type="entry name" value="DedA_domain"/>
</dbReference>
<feature type="transmembrane region" description="Helical" evidence="6">
    <location>
        <begin position="7"/>
        <end position="25"/>
    </location>
</feature>
<dbReference type="GO" id="GO:0005886">
    <property type="term" value="C:plasma membrane"/>
    <property type="evidence" value="ECO:0007669"/>
    <property type="project" value="UniProtKB-SubCell"/>
</dbReference>
<dbReference type="STRING" id="1227497.C491_14532"/>
<reference evidence="8 9" key="1">
    <citation type="journal article" date="2014" name="PLoS Genet.">
        <title>Phylogenetically driven sequencing of extremely halophilic archaea reveals strategies for static and dynamic osmo-response.</title>
        <authorList>
            <person name="Becker E.A."/>
            <person name="Seitzer P.M."/>
            <person name="Tritt A."/>
            <person name="Larsen D."/>
            <person name="Krusor M."/>
            <person name="Yao A.I."/>
            <person name="Wu D."/>
            <person name="Madern D."/>
            <person name="Eisen J.A."/>
            <person name="Darling A.E."/>
            <person name="Facciotti M.T."/>
        </authorList>
    </citation>
    <scope>NUCLEOTIDE SEQUENCE [LARGE SCALE GENOMIC DNA]</scope>
    <source>
        <strain evidence="8 9">DSM 10524</strain>
    </source>
</reference>
<proteinExistence type="predicted"/>
<evidence type="ECO:0000256" key="3">
    <source>
        <dbReference type="ARBA" id="ARBA00022692"/>
    </source>
</evidence>
<dbReference type="InterPro" id="IPR032816">
    <property type="entry name" value="VTT_dom"/>
</dbReference>
<keyword evidence="5 6" id="KW-0472">Membrane</keyword>
<sequence length="188" mass="20775">MALETTLAELVLTIGPPVLVLLYFLEGLWIGKLLHPSVLLILYLVVTEAGLLVTAVVSVLCVVAATAGQWVLYEGFRGEHEDRNQASRVVQYVDRIPVVVRRRLGRKRMSFINRQFDRYGGKAICVSNATPGLRGLMTVVAGLNGYPRHRFVLLSAIGNAIYMVILVAVANGLLEAIDFLPEYDLLRI</sequence>
<dbReference type="OrthoDB" id="204088at2157"/>
<comment type="caution">
    <text evidence="8">The sequence shown here is derived from an EMBL/GenBank/DDBJ whole genome shotgun (WGS) entry which is preliminary data.</text>
</comment>
<dbReference type="eggNOG" id="arCOG03117">
    <property type="taxonomic scope" value="Archaea"/>
</dbReference>
<dbReference type="PANTHER" id="PTHR42709:SF6">
    <property type="entry name" value="UNDECAPRENYL PHOSPHATE TRANSPORTER A"/>
    <property type="match status" value="1"/>
</dbReference>
<protein>
    <recommendedName>
        <fullName evidence="7">VTT domain-containing protein</fullName>
    </recommendedName>
</protein>
<keyword evidence="4 6" id="KW-1133">Transmembrane helix</keyword>
<dbReference type="RefSeq" id="WP_005557461.1">
    <property type="nucleotide sequence ID" value="NZ_AOIB01000028.1"/>
</dbReference>